<proteinExistence type="predicted"/>
<keyword evidence="5" id="KW-1185">Reference proteome</keyword>
<sequence length="178" mass="19616">LHRWMKAVAPIRKQLGVKTFFNMLGPLVNPAKPRLQSVGVFNLQLARNYEYLFQSEPDKKYAILHAHEGYDEVSLTCKVRLARNNGVSDLSAGDFNMEPLKQSDIYGGDTVEDAAQIFIKVLENKATPAQKNVVIANAATAIAVAKSISIKEAVVVARESLESGKALKSFQKLMELKA</sequence>
<name>A0ABS0ABX1_9FLAO</name>
<dbReference type="EMBL" id="JADKYU010000969">
    <property type="protein sequence ID" value="MBF4986097.1"/>
    <property type="molecule type" value="Genomic_DNA"/>
</dbReference>
<evidence type="ECO:0000256" key="2">
    <source>
        <dbReference type="ARBA" id="ARBA00022679"/>
    </source>
</evidence>
<evidence type="ECO:0000313" key="5">
    <source>
        <dbReference type="Proteomes" id="UP001194729"/>
    </source>
</evidence>
<keyword evidence="2" id="KW-0808">Transferase</keyword>
<dbReference type="PANTHER" id="PTHR43285:SF2">
    <property type="entry name" value="ANTHRANILATE PHOSPHORIBOSYLTRANSFERASE"/>
    <property type="match status" value="1"/>
</dbReference>
<dbReference type="GO" id="GO:0016757">
    <property type="term" value="F:glycosyltransferase activity"/>
    <property type="evidence" value="ECO:0007669"/>
    <property type="project" value="UniProtKB-KW"/>
</dbReference>
<dbReference type="Proteomes" id="UP001194729">
    <property type="component" value="Unassembled WGS sequence"/>
</dbReference>
<protein>
    <submittedName>
        <fullName evidence="4">Anthranilate phosphoribosyltransferase</fullName>
    </submittedName>
</protein>
<feature type="non-terminal residue" evidence="4">
    <location>
        <position position="1"/>
    </location>
</feature>
<dbReference type="SUPFAM" id="SSF52418">
    <property type="entry name" value="Nucleoside phosphorylase/phosphoribosyltransferase catalytic domain"/>
    <property type="match status" value="1"/>
</dbReference>
<dbReference type="InterPro" id="IPR000312">
    <property type="entry name" value="Glycosyl_Trfase_fam3"/>
</dbReference>
<evidence type="ECO:0000256" key="1">
    <source>
        <dbReference type="ARBA" id="ARBA00022676"/>
    </source>
</evidence>
<reference evidence="4 5" key="1">
    <citation type="submission" date="2020-11" db="EMBL/GenBank/DDBJ databases">
        <title>P. mediterranea TC4 genome.</title>
        <authorList>
            <person name="Molmeret M."/>
        </authorList>
    </citation>
    <scope>NUCLEOTIDE SEQUENCE [LARGE SCALE GENOMIC DNA]</scope>
    <source>
        <strain evidence="4 5">TC4</strain>
    </source>
</reference>
<keyword evidence="1 4" id="KW-0328">Glycosyltransferase</keyword>
<dbReference type="Pfam" id="PF00591">
    <property type="entry name" value="Glycos_transf_3"/>
    <property type="match status" value="1"/>
</dbReference>
<organism evidence="4 5">
    <name type="scientific">Nonlabens mediterrranea</name>
    <dbReference type="NCBI Taxonomy" id="1419947"/>
    <lineage>
        <taxon>Bacteria</taxon>
        <taxon>Pseudomonadati</taxon>
        <taxon>Bacteroidota</taxon>
        <taxon>Flavobacteriia</taxon>
        <taxon>Flavobacteriales</taxon>
        <taxon>Flavobacteriaceae</taxon>
        <taxon>Nonlabens</taxon>
    </lineage>
</organism>
<dbReference type="InterPro" id="IPR035902">
    <property type="entry name" value="Nuc_phospho_transferase"/>
</dbReference>
<comment type="caution">
    <text evidence="4">The sequence shown here is derived from an EMBL/GenBank/DDBJ whole genome shotgun (WGS) entry which is preliminary data.</text>
</comment>
<feature type="domain" description="Glycosyl transferase family 3" evidence="3">
    <location>
        <begin position="2"/>
        <end position="167"/>
    </location>
</feature>
<dbReference type="PANTHER" id="PTHR43285">
    <property type="entry name" value="ANTHRANILATE PHOSPHORIBOSYLTRANSFERASE"/>
    <property type="match status" value="1"/>
</dbReference>
<gene>
    <name evidence="4" type="ORF">FNJ87_17845</name>
</gene>
<accession>A0ABS0ABX1</accession>
<dbReference type="Gene3D" id="3.40.1030.10">
    <property type="entry name" value="Nucleoside phosphorylase/phosphoribosyltransferase catalytic domain"/>
    <property type="match status" value="1"/>
</dbReference>
<evidence type="ECO:0000259" key="3">
    <source>
        <dbReference type="Pfam" id="PF00591"/>
    </source>
</evidence>
<evidence type="ECO:0000313" key="4">
    <source>
        <dbReference type="EMBL" id="MBF4986097.1"/>
    </source>
</evidence>
<dbReference type="InterPro" id="IPR005940">
    <property type="entry name" value="Anthranilate_Pribosyl_Tfrase"/>
</dbReference>